<dbReference type="PANTHER" id="PTHR10887">
    <property type="entry name" value="DNA2/NAM7 HELICASE FAMILY"/>
    <property type="match status" value="1"/>
</dbReference>
<dbReference type="AlphaFoldDB" id="A0A7S3QKP8"/>
<feature type="region of interest" description="Disordered" evidence="5">
    <location>
        <begin position="805"/>
        <end position="923"/>
    </location>
</feature>
<dbReference type="Pfam" id="PF13087">
    <property type="entry name" value="AAA_12"/>
    <property type="match status" value="1"/>
</dbReference>
<dbReference type="GO" id="GO:0016787">
    <property type="term" value="F:hydrolase activity"/>
    <property type="evidence" value="ECO:0007669"/>
    <property type="project" value="UniProtKB-KW"/>
</dbReference>
<feature type="compositionally biased region" description="Low complexity" evidence="5">
    <location>
        <begin position="868"/>
        <end position="883"/>
    </location>
</feature>
<feature type="domain" description="DNA2/NAM7 helicase helicase" evidence="6">
    <location>
        <begin position="463"/>
        <end position="539"/>
    </location>
</feature>
<protein>
    <recommendedName>
        <fullName evidence="9">Helicase ATP-binding domain-containing protein</fullName>
    </recommendedName>
</protein>
<dbReference type="CDD" id="cd18042">
    <property type="entry name" value="DEXXQc_SETX"/>
    <property type="match status" value="1"/>
</dbReference>
<keyword evidence="4" id="KW-0067">ATP-binding</keyword>
<evidence type="ECO:0000259" key="6">
    <source>
        <dbReference type="Pfam" id="PF13086"/>
    </source>
</evidence>
<dbReference type="CDD" id="cd18808">
    <property type="entry name" value="SF1_C_Upf1"/>
    <property type="match status" value="1"/>
</dbReference>
<dbReference type="SUPFAM" id="SSF52540">
    <property type="entry name" value="P-loop containing nucleoside triphosphate hydrolases"/>
    <property type="match status" value="1"/>
</dbReference>
<keyword evidence="2" id="KW-0378">Hydrolase</keyword>
<reference evidence="8" key="1">
    <citation type="submission" date="2021-01" db="EMBL/GenBank/DDBJ databases">
        <authorList>
            <person name="Corre E."/>
            <person name="Pelletier E."/>
            <person name="Niang G."/>
            <person name="Scheremetjew M."/>
            <person name="Finn R."/>
            <person name="Kale V."/>
            <person name="Holt S."/>
            <person name="Cochrane G."/>
            <person name="Meng A."/>
            <person name="Brown T."/>
            <person name="Cohen L."/>
        </authorList>
    </citation>
    <scope>NUCLEOTIDE SEQUENCE</scope>
    <source>
        <strain evidence="8">CCMP1320</strain>
    </source>
</reference>
<name>A0A7S3QKP8_DUNTE</name>
<dbReference type="FunFam" id="3.40.50.300:FF:000326">
    <property type="entry name" value="P-loop containing nucleoside triphosphate hydrolase"/>
    <property type="match status" value="1"/>
</dbReference>
<keyword evidence="3" id="KW-0347">Helicase</keyword>
<dbReference type="GO" id="GO:0005694">
    <property type="term" value="C:chromosome"/>
    <property type="evidence" value="ECO:0007669"/>
    <property type="project" value="UniProtKB-ARBA"/>
</dbReference>
<sequence length="923" mass="101286">MAVDAAAATVKLHRILLSWDYWELVRKAEEGGGPFDNLRRVPDNFKDIKEYKEVFEPLLLEECCAQILRGVEEGEVLTPHPCAVATSDSRTEFHYARLVLKPGENEHYSDNDLVLLSKENPMDEEDNDGRSSAGRQVSALGFCEGREGEQSVRVKFLLTDESQLSSPSSLSRVRAVRHGLSSPNSTWWLLKLSNMSTITREWSAMQNAECSPFVDILLSGKPRSAPSSKHMDIPPGMNATMEAQCNPSQMEALRAGLDGTPLVLIQGPPGTGKTRTILNLLSVVMHSAQKGSLELMRHGPNGEEAGAREQRYAAQSLPLEERQQLWHAQAPWAAGQPNPRDLVTPYHEGPLASTKAGNNCWGLLQPQRIARVGRDSAAKAHLLVCAPSNSALDEIVLRILKTGLMDKDGNMFAPSLVRVGVNVHHSIRAVSLDAIVNARLGGDAADGKNTSGQPGSGGLSRMERDRMRMVILDEANIVCSTLSFAGSSAFLRLSRKFDVVVVDEAAQAVEPATLVPIINGCKQLYLVGDPVQLPATVISSRAQEQAYDMSLFKRLQNGGYPVKMLNTQYRMHPDISYFPSQQFYGGGLLDGQGVVEHTKQPWHLQPCFGPLAFYDVAGKESVPLNGASIENKAEANMVLCVYREMVHRNPNLRKNASVAVISPYKAQVKLLREAFKTALGEEMARLVDVNTIDGFQGREKDVCFFSCVRALRKGRKGGGIGFVADERRINVGLTRARCSLIVIGNARALQYNQHWASLIHHTMTNGRFFRPKAPYADWMTLAASGGCKPVTPTQQELDTLNKARSKLSAEEQAQPPISLEPHRKEDTMEQELAEELHESELAVEDEGDVGALGHTGEEKTTLGKDVNQQGQQQEPEQQAEETQGVPEAPIMEKTGATIVNGGTDDKVEKEAPSEGGRPKRQRR</sequence>
<dbReference type="GO" id="GO:0004386">
    <property type="term" value="F:helicase activity"/>
    <property type="evidence" value="ECO:0007669"/>
    <property type="project" value="UniProtKB-KW"/>
</dbReference>
<dbReference type="Pfam" id="PF13086">
    <property type="entry name" value="AAA_11"/>
    <property type="match status" value="2"/>
</dbReference>
<gene>
    <name evidence="8" type="ORF">DTER00134_LOCUS222</name>
</gene>
<dbReference type="EMBL" id="HBIP01000502">
    <property type="protein sequence ID" value="CAE0485183.1"/>
    <property type="molecule type" value="Transcribed_RNA"/>
</dbReference>
<accession>A0A7S3QKP8</accession>
<evidence type="ECO:0000256" key="4">
    <source>
        <dbReference type="ARBA" id="ARBA00022840"/>
    </source>
</evidence>
<evidence type="ECO:0000313" key="8">
    <source>
        <dbReference type="EMBL" id="CAE0485183.1"/>
    </source>
</evidence>
<keyword evidence="1" id="KW-0547">Nucleotide-binding</keyword>
<evidence type="ECO:0000259" key="7">
    <source>
        <dbReference type="Pfam" id="PF13087"/>
    </source>
</evidence>
<proteinExistence type="predicted"/>
<dbReference type="GO" id="GO:0005524">
    <property type="term" value="F:ATP binding"/>
    <property type="evidence" value="ECO:0007669"/>
    <property type="project" value="UniProtKB-KW"/>
</dbReference>
<feature type="domain" description="DNA2/NAM7 helicase helicase" evidence="6">
    <location>
        <begin position="245"/>
        <end position="440"/>
    </location>
</feature>
<dbReference type="InterPro" id="IPR047187">
    <property type="entry name" value="SF1_C_Upf1"/>
</dbReference>
<evidence type="ECO:0000256" key="5">
    <source>
        <dbReference type="SAM" id="MobiDB-lite"/>
    </source>
</evidence>
<dbReference type="InterPro" id="IPR041679">
    <property type="entry name" value="DNA2/NAM7-like_C"/>
</dbReference>
<dbReference type="InterPro" id="IPR041677">
    <property type="entry name" value="DNA2/NAM7_AAA_11"/>
</dbReference>
<feature type="compositionally biased region" description="Basic and acidic residues" evidence="5">
    <location>
        <begin position="903"/>
        <end position="912"/>
    </location>
</feature>
<feature type="domain" description="DNA2/NAM7 helicase-like C-terminal" evidence="7">
    <location>
        <begin position="547"/>
        <end position="746"/>
    </location>
</feature>
<evidence type="ECO:0000256" key="2">
    <source>
        <dbReference type="ARBA" id="ARBA00022801"/>
    </source>
</evidence>
<dbReference type="Gene3D" id="3.40.50.300">
    <property type="entry name" value="P-loop containing nucleotide triphosphate hydrolases"/>
    <property type="match status" value="3"/>
</dbReference>
<dbReference type="InterPro" id="IPR027417">
    <property type="entry name" value="P-loop_NTPase"/>
</dbReference>
<evidence type="ECO:0000256" key="1">
    <source>
        <dbReference type="ARBA" id="ARBA00022741"/>
    </source>
</evidence>
<organism evidence="8">
    <name type="scientific">Dunaliella tertiolecta</name>
    <name type="common">Green alga</name>
    <dbReference type="NCBI Taxonomy" id="3047"/>
    <lineage>
        <taxon>Eukaryota</taxon>
        <taxon>Viridiplantae</taxon>
        <taxon>Chlorophyta</taxon>
        <taxon>core chlorophytes</taxon>
        <taxon>Chlorophyceae</taxon>
        <taxon>CS clade</taxon>
        <taxon>Chlamydomonadales</taxon>
        <taxon>Dunaliellaceae</taxon>
        <taxon>Dunaliella</taxon>
    </lineage>
</organism>
<dbReference type="PANTHER" id="PTHR10887:SF538">
    <property type="entry name" value="HELICASE MAGATAMA 3-RELATED"/>
    <property type="match status" value="1"/>
</dbReference>
<evidence type="ECO:0008006" key="9">
    <source>
        <dbReference type="Google" id="ProtNLM"/>
    </source>
</evidence>
<dbReference type="InterPro" id="IPR045055">
    <property type="entry name" value="DNA2/NAM7-like"/>
</dbReference>
<evidence type="ECO:0000256" key="3">
    <source>
        <dbReference type="ARBA" id="ARBA00022806"/>
    </source>
</evidence>